<dbReference type="PANTHER" id="PTHR11671">
    <property type="entry name" value="V-TYPE ATP SYNTHASE SUBUNIT D"/>
    <property type="match status" value="1"/>
</dbReference>
<proteinExistence type="inferred from homology"/>
<keyword evidence="2" id="KW-0813">Transport</keyword>
<sequence length="210" mass="24728">MSEVIRLSRVTKIELIRLRRRLALARRLHRILRDRMTLLIQDFYIALKKSIELRTKLNQMLKDLYPIYFNTLSLYGKNYLDTVTSTVAKGIEILASTRNVIGITVSMMELKKFPESSVYVPVELSQLQLKREEILKTVIELAEYEKAMYLIGVEIAKLRRKVTMLDKILIPRILNTIRYLTMKFDEIEREEKVRSIKIKSLLAIKRGELL</sequence>
<evidence type="ECO:0000256" key="1">
    <source>
        <dbReference type="ARBA" id="ARBA00005850"/>
    </source>
</evidence>
<accession>A0A7J3N0N1</accession>
<dbReference type="GO" id="GO:0046961">
    <property type="term" value="F:proton-transporting ATPase activity, rotational mechanism"/>
    <property type="evidence" value="ECO:0007669"/>
    <property type="project" value="InterPro"/>
</dbReference>
<dbReference type="Pfam" id="PF01813">
    <property type="entry name" value="ATP-synt_D"/>
    <property type="match status" value="1"/>
</dbReference>
<dbReference type="EMBL" id="DTAU01000075">
    <property type="protein sequence ID" value="HFQ78837.1"/>
    <property type="molecule type" value="Genomic_DNA"/>
</dbReference>
<evidence type="ECO:0000313" key="4">
    <source>
        <dbReference type="EMBL" id="HFQ78837.1"/>
    </source>
</evidence>
<dbReference type="Gene3D" id="1.10.287.3240">
    <property type="match status" value="1"/>
</dbReference>
<reference evidence="5" key="1">
    <citation type="journal article" date="2020" name="mSystems">
        <title>Genome- and Community-Level Interaction Insights into Carbon Utilization and Element Cycling Functions of Hydrothermarchaeota in Hydrothermal Sediment.</title>
        <authorList>
            <person name="Zhou Z."/>
            <person name="Liu Y."/>
            <person name="Xu W."/>
            <person name="Pan J."/>
            <person name="Luo Z.H."/>
            <person name="Li M."/>
        </authorList>
    </citation>
    <scope>NUCLEOTIDE SEQUENCE [LARGE SCALE GENOMIC DNA]</scope>
    <source>
        <strain evidence="4">SpSt-629</strain>
        <strain evidence="5">SpSt-688</strain>
    </source>
</reference>
<dbReference type="InterPro" id="IPR002699">
    <property type="entry name" value="V_ATPase_D"/>
</dbReference>
<evidence type="ECO:0000256" key="2">
    <source>
        <dbReference type="ARBA" id="ARBA00022448"/>
    </source>
</evidence>
<comment type="caution">
    <text evidence="5">The sequence shown here is derived from an EMBL/GenBank/DDBJ whole genome shotgun (WGS) entry which is preliminary data.</text>
</comment>
<comment type="similarity">
    <text evidence="1">Belongs to the V-ATPase D subunit family.</text>
</comment>
<evidence type="ECO:0000313" key="5">
    <source>
        <dbReference type="EMBL" id="HGT99333.1"/>
    </source>
</evidence>
<dbReference type="NCBIfam" id="TIGR00309">
    <property type="entry name" value="V_ATPase_subD"/>
    <property type="match status" value="1"/>
</dbReference>
<evidence type="ECO:0000256" key="3">
    <source>
        <dbReference type="ARBA" id="ARBA00023065"/>
    </source>
</evidence>
<keyword evidence="3" id="KW-0406">Ion transport</keyword>
<dbReference type="AlphaFoldDB" id="A0A7J3N0N1"/>
<gene>
    <name evidence="4" type="ORF">ENT99_03935</name>
    <name evidence="5" type="ORF">ENU64_07925</name>
</gene>
<name>A0A7J3N0N1_9CREN</name>
<dbReference type="EMBL" id="DTDH01000220">
    <property type="protein sequence ID" value="HGT99333.1"/>
    <property type="molecule type" value="Genomic_DNA"/>
</dbReference>
<protein>
    <submittedName>
        <fullName evidence="5">V-type ATP synthase subunit D</fullName>
    </submittedName>
</protein>
<organism evidence="5">
    <name type="scientific">Ignisphaera aggregans</name>
    <dbReference type="NCBI Taxonomy" id="334771"/>
    <lineage>
        <taxon>Archaea</taxon>
        <taxon>Thermoproteota</taxon>
        <taxon>Thermoprotei</taxon>
        <taxon>Desulfurococcales</taxon>
        <taxon>Desulfurococcaceae</taxon>
        <taxon>Ignisphaera</taxon>
    </lineage>
</organism>